<keyword evidence="3" id="KW-1185">Reference proteome</keyword>
<gene>
    <name evidence="1" type="ORF">BN1708_000351</name>
    <name evidence="2" type="ORF">BN1723_006536</name>
</gene>
<organism evidence="1 3">
    <name type="scientific">Verticillium longisporum</name>
    <name type="common">Verticillium dahliae var. longisporum</name>
    <dbReference type="NCBI Taxonomy" id="100787"/>
    <lineage>
        <taxon>Eukaryota</taxon>
        <taxon>Fungi</taxon>
        <taxon>Dikarya</taxon>
        <taxon>Ascomycota</taxon>
        <taxon>Pezizomycotina</taxon>
        <taxon>Sordariomycetes</taxon>
        <taxon>Hypocreomycetidae</taxon>
        <taxon>Glomerellales</taxon>
        <taxon>Plectosphaerellaceae</taxon>
        <taxon>Verticillium</taxon>
    </lineage>
</organism>
<sequence>MGGVDSLLWGEDDLGQEIPFDVAYDSIEKLPGDEVTKLPSSLAELTTSTFPEPVTRQILIIGSLSCYAAV</sequence>
<evidence type="ECO:0000313" key="3">
    <source>
        <dbReference type="Proteomes" id="UP000044602"/>
    </source>
</evidence>
<protein>
    <submittedName>
        <fullName evidence="1">Uncharacterized protein</fullName>
    </submittedName>
</protein>
<dbReference type="EMBL" id="CVQI01034717">
    <property type="protein sequence ID" value="CRK45309.1"/>
    <property type="molecule type" value="Genomic_DNA"/>
</dbReference>
<evidence type="ECO:0000313" key="1">
    <source>
        <dbReference type="EMBL" id="CRJ80716.1"/>
    </source>
</evidence>
<evidence type="ECO:0000313" key="4">
    <source>
        <dbReference type="Proteomes" id="UP000045706"/>
    </source>
</evidence>
<dbReference type="Proteomes" id="UP000045706">
    <property type="component" value="Unassembled WGS sequence"/>
</dbReference>
<accession>A0A0G4KCR3</accession>
<name>A0A0G4KCR3_VERLO</name>
<reference evidence="3 4" key="1">
    <citation type="submission" date="2015-05" db="EMBL/GenBank/DDBJ databases">
        <authorList>
            <person name="Fogelqvist Johan"/>
        </authorList>
    </citation>
    <scope>NUCLEOTIDE SEQUENCE [LARGE SCALE GENOMIC DNA]</scope>
    <source>
        <strain evidence="1">VL1</strain>
        <strain evidence="2">VL2</strain>
    </source>
</reference>
<proteinExistence type="predicted"/>
<dbReference type="EMBL" id="CVQH01000001">
    <property type="protein sequence ID" value="CRJ80716.1"/>
    <property type="molecule type" value="Genomic_DNA"/>
</dbReference>
<dbReference type="AlphaFoldDB" id="A0A0G4KCR3"/>
<evidence type="ECO:0000313" key="2">
    <source>
        <dbReference type="EMBL" id="CRK45309.1"/>
    </source>
</evidence>
<dbReference type="Proteomes" id="UP000044602">
    <property type="component" value="Unassembled WGS sequence"/>
</dbReference>